<keyword evidence="3" id="KW-0554">One-carbon metabolism</keyword>
<dbReference type="CDD" id="cd00209">
    <property type="entry name" value="DHFR"/>
    <property type="match status" value="1"/>
</dbReference>
<dbReference type="PANTHER" id="PTHR48069">
    <property type="entry name" value="DIHYDROFOLATE REDUCTASE"/>
    <property type="match status" value="1"/>
</dbReference>
<dbReference type="PRINTS" id="PR00070">
    <property type="entry name" value="DHFR"/>
</dbReference>
<dbReference type="GO" id="GO:0050661">
    <property type="term" value="F:NADP binding"/>
    <property type="evidence" value="ECO:0007669"/>
    <property type="project" value="InterPro"/>
</dbReference>
<gene>
    <name evidence="8" type="ORF">LCGC14_2876460</name>
</gene>
<dbReference type="GO" id="GO:0006730">
    <property type="term" value="P:one-carbon metabolic process"/>
    <property type="evidence" value="ECO:0007669"/>
    <property type="project" value="UniProtKB-KW"/>
</dbReference>
<evidence type="ECO:0000256" key="5">
    <source>
        <dbReference type="ARBA" id="ARBA00023002"/>
    </source>
</evidence>
<dbReference type="InterPro" id="IPR012259">
    <property type="entry name" value="DHFR"/>
</dbReference>
<keyword evidence="4" id="KW-0521">NADP</keyword>
<dbReference type="GO" id="GO:0004146">
    <property type="term" value="F:dihydrofolate reductase activity"/>
    <property type="evidence" value="ECO:0007669"/>
    <property type="project" value="UniProtKB-EC"/>
</dbReference>
<evidence type="ECO:0000259" key="7">
    <source>
        <dbReference type="PROSITE" id="PS51330"/>
    </source>
</evidence>
<feature type="domain" description="DHFR" evidence="7">
    <location>
        <begin position="1"/>
        <end position="208"/>
    </location>
</feature>
<feature type="region of interest" description="Disordered" evidence="6">
    <location>
        <begin position="16"/>
        <end position="37"/>
    </location>
</feature>
<evidence type="ECO:0000256" key="6">
    <source>
        <dbReference type="SAM" id="MobiDB-lite"/>
    </source>
</evidence>
<dbReference type="GO" id="GO:0046452">
    <property type="term" value="P:dihydrofolate metabolic process"/>
    <property type="evidence" value="ECO:0007669"/>
    <property type="project" value="TreeGrafter"/>
</dbReference>
<dbReference type="SUPFAM" id="SSF53597">
    <property type="entry name" value="Dihydrofolate reductase-like"/>
    <property type="match status" value="1"/>
</dbReference>
<evidence type="ECO:0000256" key="3">
    <source>
        <dbReference type="ARBA" id="ARBA00022563"/>
    </source>
</evidence>
<dbReference type="EMBL" id="LAZR01055984">
    <property type="protein sequence ID" value="KKK75167.1"/>
    <property type="molecule type" value="Genomic_DNA"/>
</dbReference>
<comment type="pathway">
    <text evidence="1">Cofactor biosynthesis; tetrahydrofolate biosynthesis; 5,6,7,8-tetrahydrofolate from 7,8-dihydrofolate: step 1/1.</text>
</comment>
<dbReference type="PANTHER" id="PTHR48069:SF3">
    <property type="entry name" value="DIHYDROFOLATE REDUCTASE"/>
    <property type="match status" value="1"/>
</dbReference>
<dbReference type="InterPro" id="IPR024072">
    <property type="entry name" value="DHFR-like_dom_sf"/>
</dbReference>
<evidence type="ECO:0000256" key="2">
    <source>
        <dbReference type="ARBA" id="ARBA00012856"/>
    </source>
</evidence>
<protein>
    <recommendedName>
        <fullName evidence="2">dihydrofolate reductase</fullName>
        <ecNumber evidence="2">1.5.1.3</ecNumber>
    </recommendedName>
</protein>
<dbReference type="PROSITE" id="PS51330">
    <property type="entry name" value="DHFR_2"/>
    <property type="match status" value="1"/>
</dbReference>
<evidence type="ECO:0000256" key="4">
    <source>
        <dbReference type="ARBA" id="ARBA00022857"/>
    </source>
</evidence>
<name>A0A0F8Y1C3_9ZZZZ</name>
<dbReference type="Pfam" id="PF00186">
    <property type="entry name" value="DHFR_1"/>
    <property type="match status" value="1"/>
</dbReference>
<proteinExistence type="predicted"/>
<dbReference type="Gene3D" id="3.40.430.10">
    <property type="entry name" value="Dihydrofolate Reductase, subunit A"/>
    <property type="match status" value="1"/>
</dbReference>
<comment type="caution">
    <text evidence="8">The sequence shown here is derived from an EMBL/GenBank/DDBJ whole genome shotgun (WGS) entry which is preliminary data.</text>
</comment>
<organism evidence="8">
    <name type="scientific">marine sediment metagenome</name>
    <dbReference type="NCBI Taxonomy" id="412755"/>
    <lineage>
        <taxon>unclassified sequences</taxon>
        <taxon>metagenomes</taxon>
        <taxon>ecological metagenomes</taxon>
    </lineage>
</organism>
<dbReference type="AlphaFoldDB" id="A0A0F8Y1C3"/>
<reference evidence="8" key="1">
    <citation type="journal article" date="2015" name="Nature">
        <title>Complex archaea that bridge the gap between prokaryotes and eukaryotes.</title>
        <authorList>
            <person name="Spang A."/>
            <person name="Saw J.H."/>
            <person name="Jorgensen S.L."/>
            <person name="Zaremba-Niedzwiedzka K."/>
            <person name="Martijn J."/>
            <person name="Lind A.E."/>
            <person name="van Eijk R."/>
            <person name="Schleper C."/>
            <person name="Guy L."/>
            <person name="Ettema T.J."/>
        </authorList>
    </citation>
    <scope>NUCLEOTIDE SEQUENCE</scope>
</reference>
<dbReference type="InterPro" id="IPR001796">
    <property type="entry name" value="DHFR_dom"/>
</dbReference>
<accession>A0A0F8Y1C3</accession>
<sequence>MIRLIVATDPTGLMGVTVKHTEDGSPPVGEGGYPPPEGGVRRNWIVKDKMPWHYKQDLRRFKKVTMGGVLIMGKMTWVSLPGKLPGRDHVILTRNPYGAWTGVDGDHAPDGCVSANSLEEALEYCNGMDVWITGGRQIYDLALKAGVVEEVDHTFVPEVDLSTIEHLVKTTMFDLSVLDDYELVGEEVNPLDERLTHRRYRCPIPTFS</sequence>
<dbReference type="GO" id="GO:0046655">
    <property type="term" value="P:folic acid metabolic process"/>
    <property type="evidence" value="ECO:0007669"/>
    <property type="project" value="TreeGrafter"/>
</dbReference>
<dbReference type="GO" id="GO:0005829">
    <property type="term" value="C:cytosol"/>
    <property type="evidence" value="ECO:0007669"/>
    <property type="project" value="TreeGrafter"/>
</dbReference>
<evidence type="ECO:0000256" key="1">
    <source>
        <dbReference type="ARBA" id="ARBA00004903"/>
    </source>
</evidence>
<evidence type="ECO:0000313" key="8">
    <source>
        <dbReference type="EMBL" id="KKK75167.1"/>
    </source>
</evidence>
<dbReference type="EC" id="1.5.1.3" evidence="2"/>
<dbReference type="GO" id="GO:0046654">
    <property type="term" value="P:tetrahydrofolate biosynthetic process"/>
    <property type="evidence" value="ECO:0007669"/>
    <property type="project" value="InterPro"/>
</dbReference>
<keyword evidence="5" id="KW-0560">Oxidoreductase</keyword>